<dbReference type="Pfam" id="PF13921">
    <property type="entry name" value="Myb_DNA-bind_6"/>
    <property type="match status" value="1"/>
</dbReference>
<dbReference type="KEGG" id="rsx:RhiXN_00663"/>
<feature type="compositionally biased region" description="Basic and acidic residues" evidence="6">
    <location>
        <begin position="603"/>
        <end position="617"/>
    </location>
</feature>
<evidence type="ECO:0000256" key="4">
    <source>
        <dbReference type="ARBA" id="ARBA00023242"/>
    </source>
</evidence>
<feature type="compositionally biased region" description="Low complexity" evidence="6">
    <location>
        <begin position="588"/>
        <end position="601"/>
    </location>
</feature>
<evidence type="ECO:0000313" key="9">
    <source>
        <dbReference type="EMBL" id="QRW19257.1"/>
    </source>
</evidence>
<dbReference type="InterPro" id="IPR036910">
    <property type="entry name" value="HMG_box_dom_sf"/>
</dbReference>
<dbReference type="Gene3D" id="1.10.30.10">
    <property type="entry name" value="High mobility group box domain"/>
    <property type="match status" value="1"/>
</dbReference>
<evidence type="ECO:0000256" key="6">
    <source>
        <dbReference type="SAM" id="MobiDB-lite"/>
    </source>
</evidence>
<keyword evidence="5" id="KW-0175">Coiled coil</keyword>
<dbReference type="CDD" id="cd00167">
    <property type="entry name" value="SANT"/>
    <property type="match status" value="2"/>
</dbReference>
<evidence type="ECO:0000256" key="1">
    <source>
        <dbReference type="ARBA" id="ARBA00023015"/>
    </source>
</evidence>
<dbReference type="EMBL" id="CP059661">
    <property type="protein sequence ID" value="QRW19257.1"/>
    <property type="molecule type" value="Genomic_DNA"/>
</dbReference>
<feature type="domain" description="Myb-like" evidence="7">
    <location>
        <begin position="189"/>
        <end position="254"/>
    </location>
</feature>
<keyword evidence="2 9" id="KW-0238">DNA-binding</keyword>
<feature type="compositionally biased region" description="Basic and acidic residues" evidence="6">
    <location>
        <begin position="624"/>
        <end position="656"/>
    </location>
</feature>
<dbReference type="InterPro" id="IPR009057">
    <property type="entry name" value="Homeodomain-like_sf"/>
</dbReference>
<feature type="coiled-coil region" evidence="5">
    <location>
        <begin position="16"/>
        <end position="50"/>
    </location>
</feature>
<feature type="domain" description="HTH myb-type" evidence="8">
    <location>
        <begin position="342"/>
        <end position="395"/>
    </location>
</feature>
<dbReference type="GO" id="GO:0000978">
    <property type="term" value="F:RNA polymerase II cis-regulatory region sequence-specific DNA binding"/>
    <property type="evidence" value="ECO:0007669"/>
    <property type="project" value="TreeGrafter"/>
</dbReference>
<feature type="domain" description="HTH myb-type" evidence="8">
    <location>
        <begin position="396"/>
        <end position="445"/>
    </location>
</feature>
<gene>
    <name evidence="9" type="ORF">RhiXN_00663</name>
</gene>
<accession>A0A8H8SW83</accession>
<keyword evidence="3" id="KW-0804">Transcription</keyword>
<organism evidence="9 10">
    <name type="scientific">Rhizoctonia solani</name>
    <dbReference type="NCBI Taxonomy" id="456999"/>
    <lineage>
        <taxon>Eukaryota</taxon>
        <taxon>Fungi</taxon>
        <taxon>Dikarya</taxon>
        <taxon>Basidiomycota</taxon>
        <taxon>Agaricomycotina</taxon>
        <taxon>Agaricomycetes</taxon>
        <taxon>Cantharellales</taxon>
        <taxon>Ceratobasidiaceae</taxon>
        <taxon>Rhizoctonia</taxon>
    </lineage>
</organism>
<evidence type="ECO:0000256" key="3">
    <source>
        <dbReference type="ARBA" id="ARBA00023163"/>
    </source>
</evidence>
<dbReference type="PROSITE" id="PS50090">
    <property type="entry name" value="MYB_LIKE"/>
    <property type="match status" value="4"/>
</dbReference>
<feature type="region of interest" description="Disordered" evidence="6">
    <location>
        <begin position="588"/>
        <end position="713"/>
    </location>
</feature>
<evidence type="ECO:0000259" key="8">
    <source>
        <dbReference type="PROSITE" id="PS51294"/>
    </source>
</evidence>
<dbReference type="RefSeq" id="XP_043179494.1">
    <property type="nucleotide sequence ID" value="XM_043320482.1"/>
</dbReference>
<dbReference type="AlphaFoldDB" id="A0A8H8SW83"/>
<dbReference type="GO" id="GO:0042796">
    <property type="term" value="P:snRNA transcription by RNA polymerase III"/>
    <property type="evidence" value="ECO:0007669"/>
    <property type="project" value="TreeGrafter"/>
</dbReference>
<keyword evidence="4" id="KW-0539">Nucleus</keyword>
<dbReference type="InterPro" id="IPR001005">
    <property type="entry name" value="SANT/Myb"/>
</dbReference>
<feature type="region of interest" description="Disordered" evidence="6">
    <location>
        <begin position="447"/>
        <end position="548"/>
    </location>
</feature>
<reference evidence="9" key="1">
    <citation type="submission" date="2020-05" db="EMBL/GenBank/DDBJ databases">
        <title>Evolutionary and genomic comparisons of hybrid uninucleate and nonhybrid Rhizoctonia fungi.</title>
        <authorList>
            <person name="Li C."/>
            <person name="Chen X."/>
        </authorList>
    </citation>
    <scope>NUCLEOTIDE SEQUENCE</scope>
    <source>
        <strain evidence="9">AG-1 IA</strain>
    </source>
</reference>
<dbReference type="InterPro" id="IPR056775">
    <property type="entry name" value="YABBY_C"/>
</dbReference>
<evidence type="ECO:0000313" key="10">
    <source>
        <dbReference type="Proteomes" id="UP000650533"/>
    </source>
</evidence>
<dbReference type="PROSITE" id="PS51294">
    <property type="entry name" value="HTH_MYB"/>
    <property type="match status" value="2"/>
</dbReference>
<feature type="compositionally biased region" description="Acidic residues" evidence="6">
    <location>
        <begin position="699"/>
        <end position="713"/>
    </location>
</feature>
<protein>
    <submittedName>
        <fullName evidence="9">Myb-like DNA-binding domain protein</fullName>
    </submittedName>
</protein>
<dbReference type="Gene3D" id="1.10.10.60">
    <property type="entry name" value="Homeodomain-like"/>
    <property type="match status" value="4"/>
</dbReference>
<dbReference type="CDD" id="cd00084">
    <property type="entry name" value="HMG-box_SF"/>
    <property type="match status" value="1"/>
</dbReference>
<feature type="domain" description="Myb-like" evidence="7">
    <location>
        <begin position="341"/>
        <end position="391"/>
    </location>
</feature>
<dbReference type="InterPro" id="IPR051575">
    <property type="entry name" value="Myb-like_DNA-bd"/>
</dbReference>
<sequence>MDNEAIDTTQKALGENTKLQEQLSKYIQDLENEQDQLDKLINNLSKVESALPEGSPNKEAGEVDTAVYGTHFEGLRHTLTAKQLAGDASPFRKTVEQRQWYEQMTTTRPFTRDETRLLHTSVILENKRLYALRAQARGENPFTTVQQFPDSYFDVNDPEINWNSVAQNMDSIPPRSADQCRIMYVSTELPAISHSNWSSEEYEKLKQIVEIHNEASSEPVADVERDREKLRVDWVEISQELGTNRTTLQCLRKFVFEPSPLEVASKDKENPGGGTSKGRDRAAGNPWSDDEDKFLLEGIQRHGMGNWPEVALHLNAAMAGRPNHVARTPNQCSFRYSKSLCPTIKKGKWTKEEDQALRKGVASFGRMWTKVQEYVQGRTDAQCRERWSNMLDPSLKTGPWEEEEDKILFDAASQKLPWSKISALLPGRTDSRCAKRYQMLIKLRDGGLSPAEAQAQASNRGKKRKEAQASPQSPSGEEAPVASGDLDRGPSDISSANGVAASASAPRARPKPRPRPKPKGQAKVVVSEGGMLQNKKGKAPVNSLEGVQENNQVHVNECVSIDEQNTEATINGIGGDGLGELGDKTAATVKMPKAATTTKTTKAAKEPKEPKETKEKTPSPYQRFMKERLPTYKAEHPDVSHKDAFRAVALEWKDADANPNKGKVREEKPKPKPKEKADKEAAPKKKRATKKAAPVASSEGEDDKEADEDEESS</sequence>
<dbReference type="InterPro" id="IPR017930">
    <property type="entry name" value="Myb_dom"/>
</dbReference>
<feature type="region of interest" description="Disordered" evidence="6">
    <location>
        <begin position="262"/>
        <end position="287"/>
    </location>
</feature>
<dbReference type="SMART" id="SM00717">
    <property type="entry name" value="SANT"/>
    <property type="match status" value="5"/>
</dbReference>
<dbReference type="PANTHER" id="PTHR46621:SF1">
    <property type="entry name" value="SNRNA-ACTIVATING PROTEIN COMPLEX SUBUNIT 4"/>
    <property type="match status" value="1"/>
</dbReference>
<dbReference type="Pfam" id="PF04690">
    <property type="entry name" value="YABBY"/>
    <property type="match status" value="1"/>
</dbReference>
<dbReference type="Proteomes" id="UP000650533">
    <property type="component" value="Chromosome 4"/>
</dbReference>
<dbReference type="GO" id="GO:0019185">
    <property type="term" value="C:snRNA-activating protein complex"/>
    <property type="evidence" value="ECO:0007669"/>
    <property type="project" value="TreeGrafter"/>
</dbReference>
<feature type="compositionally biased region" description="Basic residues" evidence="6">
    <location>
        <begin position="508"/>
        <end position="520"/>
    </location>
</feature>
<feature type="domain" description="Myb-like" evidence="7">
    <location>
        <begin position="392"/>
        <end position="441"/>
    </location>
</feature>
<evidence type="ECO:0000259" key="7">
    <source>
        <dbReference type="PROSITE" id="PS50090"/>
    </source>
</evidence>
<dbReference type="PANTHER" id="PTHR46621">
    <property type="entry name" value="SNRNA-ACTIVATING PROTEIN COMPLEX SUBUNIT 4"/>
    <property type="match status" value="1"/>
</dbReference>
<dbReference type="SUPFAM" id="SSF46689">
    <property type="entry name" value="Homeodomain-like"/>
    <property type="match status" value="3"/>
</dbReference>
<evidence type="ECO:0000256" key="2">
    <source>
        <dbReference type="ARBA" id="ARBA00023125"/>
    </source>
</evidence>
<dbReference type="GeneID" id="67022945"/>
<proteinExistence type="predicted"/>
<dbReference type="FunFam" id="1.10.10.60:FF:000016">
    <property type="entry name" value="Transcriptional activator Myb isoform A"/>
    <property type="match status" value="1"/>
</dbReference>
<feature type="compositionally biased region" description="Basic and acidic residues" evidence="6">
    <location>
        <begin position="663"/>
        <end position="683"/>
    </location>
</feature>
<dbReference type="GO" id="GO:0042795">
    <property type="term" value="P:snRNA transcription by RNA polymerase II"/>
    <property type="evidence" value="ECO:0007669"/>
    <property type="project" value="TreeGrafter"/>
</dbReference>
<dbReference type="SUPFAM" id="SSF47095">
    <property type="entry name" value="HMG-box"/>
    <property type="match status" value="1"/>
</dbReference>
<dbReference type="Pfam" id="PF00249">
    <property type="entry name" value="Myb_DNA-binding"/>
    <property type="match status" value="1"/>
</dbReference>
<feature type="domain" description="Myb-like" evidence="7">
    <location>
        <begin position="279"/>
        <end position="340"/>
    </location>
</feature>
<dbReference type="GO" id="GO:0001006">
    <property type="term" value="F:RNA polymerase III type 3 promoter sequence-specific DNA binding"/>
    <property type="evidence" value="ECO:0007669"/>
    <property type="project" value="TreeGrafter"/>
</dbReference>
<name>A0A8H8SW83_9AGAM</name>
<evidence type="ECO:0000256" key="5">
    <source>
        <dbReference type="SAM" id="Coils"/>
    </source>
</evidence>
<keyword evidence="1" id="KW-0805">Transcription regulation</keyword>